<name>A0A918A364_9ACTN</name>
<accession>A0A918A364</accession>
<dbReference type="InterPro" id="IPR028082">
    <property type="entry name" value="Peripla_BP_I"/>
</dbReference>
<keyword evidence="1" id="KW-0812">Transmembrane</keyword>
<feature type="transmembrane region" description="Helical" evidence="1">
    <location>
        <begin position="24"/>
        <end position="45"/>
    </location>
</feature>
<dbReference type="AlphaFoldDB" id="A0A918A364"/>
<dbReference type="SUPFAM" id="SSF53822">
    <property type="entry name" value="Periplasmic binding protein-like I"/>
    <property type="match status" value="1"/>
</dbReference>
<sequence>MDTPTYLWQIFPNPRRFPKTFVPWWRLAVALTLVPGVVILTPALAKRLSCRPGLPVTEVWEQAGECVGLSDGPYAFGRPELADVMTKIAQQNEAAREGSCAPGTEPVTVGVLLTLTSVGAGGRALDQLEGITAAQASANANKAECVYPIRLRVAQMGATEQAATETAGLLAGDVVAVVGMGLSLQESADAAEVLADKRIPMVSDVITAEGFDANGSRQDNPDYGRCDPSHTYKNGVGRGYFHRVSYRNAVQIEQLAKYLEPARRTLKFVVTPITMDDPYTCTALPLVHARFDTRSRPVQEVKFDPADVTTVKQSAQRICASAGEVSVFYGARASHLPQFLQRLAEQSERGQCLFTGITVVSTSDAARLRGKEVDPHLEGQRLAILRTPTFTSGTVKLVYTPLADPDVLPDGGGMATLRQSFATLRFDPAHLNSGWAIAGFDAMTTVAGAINTLPERQSVTSSQINAAIGGFVQGGVTVGGASGNITFDNFGNRDDSVPAVVRLCPAQGGGEPRTVPVYPVETPC</sequence>
<dbReference type="Gene3D" id="3.40.50.2300">
    <property type="match status" value="2"/>
</dbReference>
<keyword evidence="1" id="KW-0472">Membrane</keyword>
<keyword evidence="1" id="KW-1133">Transmembrane helix</keyword>
<keyword evidence="3" id="KW-1185">Reference proteome</keyword>
<dbReference type="RefSeq" id="WP_189138015.1">
    <property type="nucleotide sequence ID" value="NZ_BMNK01000002.1"/>
</dbReference>
<protein>
    <submittedName>
        <fullName evidence="2">ABC transporter substrate-binding protein</fullName>
    </submittedName>
</protein>
<dbReference type="EMBL" id="BMNK01000002">
    <property type="protein sequence ID" value="GGP04145.1"/>
    <property type="molecule type" value="Genomic_DNA"/>
</dbReference>
<comment type="caution">
    <text evidence="2">The sequence shown here is derived from an EMBL/GenBank/DDBJ whole genome shotgun (WGS) entry which is preliminary data.</text>
</comment>
<evidence type="ECO:0000313" key="2">
    <source>
        <dbReference type="EMBL" id="GGP04145.1"/>
    </source>
</evidence>
<evidence type="ECO:0000313" key="3">
    <source>
        <dbReference type="Proteomes" id="UP000660745"/>
    </source>
</evidence>
<proteinExistence type="predicted"/>
<reference evidence="2" key="2">
    <citation type="submission" date="2020-09" db="EMBL/GenBank/DDBJ databases">
        <authorList>
            <person name="Sun Q."/>
            <person name="Zhou Y."/>
        </authorList>
    </citation>
    <scope>NUCLEOTIDE SEQUENCE</scope>
    <source>
        <strain evidence="2">CGMCC 4.7430</strain>
    </source>
</reference>
<reference evidence="2" key="1">
    <citation type="journal article" date="2014" name="Int. J. Syst. Evol. Microbiol.">
        <title>Complete genome sequence of Corynebacterium casei LMG S-19264T (=DSM 44701T), isolated from a smear-ripened cheese.</title>
        <authorList>
            <consortium name="US DOE Joint Genome Institute (JGI-PGF)"/>
            <person name="Walter F."/>
            <person name="Albersmeier A."/>
            <person name="Kalinowski J."/>
            <person name="Ruckert C."/>
        </authorList>
    </citation>
    <scope>NUCLEOTIDE SEQUENCE</scope>
    <source>
        <strain evidence="2">CGMCC 4.7430</strain>
    </source>
</reference>
<gene>
    <name evidence="2" type="ORF">GCM10012278_18340</name>
</gene>
<evidence type="ECO:0000256" key="1">
    <source>
        <dbReference type="SAM" id="Phobius"/>
    </source>
</evidence>
<dbReference type="Proteomes" id="UP000660745">
    <property type="component" value="Unassembled WGS sequence"/>
</dbReference>
<organism evidence="2 3">
    <name type="scientific">Nonomuraea glycinis</name>
    <dbReference type="NCBI Taxonomy" id="2047744"/>
    <lineage>
        <taxon>Bacteria</taxon>
        <taxon>Bacillati</taxon>
        <taxon>Actinomycetota</taxon>
        <taxon>Actinomycetes</taxon>
        <taxon>Streptosporangiales</taxon>
        <taxon>Streptosporangiaceae</taxon>
        <taxon>Nonomuraea</taxon>
    </lineage>
</organism>